<dbReference type="InterPro" id="IPR005829">
    <property type="entry name" value="Sugar_transporter_CS"/>
</dbReference>
<feature type="transmembrane region" description="Helical" evidence="7">
    <location>
        <begin position="385"/>
        <end position="406"/>
    </location>
</feature>
<proteinExistence type="predicted"/>
<dbReference type="PROSITE" id="PS00216">
    <property type="entry name" value="SUGAR_TRANSPORT_1"/>
    <property type="match status" value="1"/>
</dbReference>
<feature type="transmembrane region" description="Helical" evidence="7">
    <location>
        <begin position="221"/>
        <end position="243"/>
    </location>
</feature>
<evidence type="ECO:0000259" key="8">
    <source>
        <dbReference type="PROSITE" id="PS50850"/>
    </source>
</evidence>
<dbReference type="InterPro" id="IPR036259">
    <property type="entry name" value="MFS_trans_sf"/>
</dbReference>
<feature type="domain" description="Major facilitator superfamily (MFS) profile" evidence="8">
    <location>
        <begin position="610"/>
        <end position="1026"/>
    </location>
</feature>
<keyword evidence="2" id="KW-0813">Transport</keyword>
<reference evidence="9 10" key="1">
    <citation type="submission" date="2021-06" db="EMBL/GenBank/DDBJ databases">
        <title>Candida outbreak in Lebanon.</title>
        <authorList>
            <person name="Finianos M."/>
        </authorList>
    </citation>
    <scope>NUCLEOTIDE SEQUENCE [LARGE SCALE GENOMIC DNA]</scope>
    <source>
        <strain evidence="9">CA3LBN</strain>
    </source>
</reference>
<keyword evidence="5 7" id="KW-0472">Membrane</keyword>
<feature type="transmembrane region" description="Helical" evidence="7">
    <location>
        <begin position="734"/>
        <end position="757"/>
    </location>
</feature>
<feature type="transmembrane region" description="Helical" evidence="7">
    <location>
        <begin position="769"/>
        <end position="789"/>
    </location>
</feature>
<sequence>MEKEDTAALEKPDVSHIESNVESETRNEFTIEKPDSLKQYSEEEIDQFHTKITRKADLRLIPMLVLLYIMNYLDRNNIASARLGGLEEDLGLVGNEYQTCISILFVGYILMQIPANMFLNKFKRPSIFMAAIMAGWGIISTCTAAVQDFGGLLAIRLMLGFVEAGFFGSALYVLSCWYTRKQLSFRNSLLYSGSLLSGAFSGLIAAGIIDNMDYLHGWRSWRWLFIIEGGITVGIAPFAYIVLPDMPHNSKMLSDFEKDVLLYKIRCETGQDDSDEENQETYWGAFKLAVSDIKVWACTGILSWLVSAAGVTNFFPSIVETLQFDRVITLCLTAPPYIVAVITTFLWALHADKTGERFWHVVGPMIVALAAFIIAVSTLNTGARYFSMVIMVPAIYCSFTTILSWMSNSCPRPPLKRAIALSLMNCLSNSASIWNAYLYPSSAEPRYTVAFTCNCVFIGLAIVCAVALRWRLQVLNKRIEQGTMNWEKDLGKGNDGSEIHEDFSIRSSERRTGSIKLNVPKEPKKKTSSPFGKVASRVSEEVSQDDLRDPNAEGLRQKRSRSEKSELQDDQDDEKAPKQDRPPTVDDLEWDSPDDKGNPHNWSKLKKWLITFTVAFDCLCVALGSSLYGEAVPDLMVEMGISQRLGTAGVTFYLIGLAMGSVIAAPMSEILGRRLIYLISLPVGMLFIMGVGLATNIRTILVLRFFSGLFSSPPMSLAGGTVSDLWSNDPAQLAVAMAVFCLAPFLGPTIGPIIGGFAVNEQSWEWTQWVHLMFCGAVYPFLFLIPETLEPTILRRRMIKRGVEIDEPDLDFEFVKMVVTVFLIRPFEMLIVEPIICFTSVYVAFIFAVLFGFFRAYPIIFGDLYGMDRGISGLPFIGVAVGLIIGVFGFVWFDRIFFHPKNEDNTRGRRDKNGDPIIFAPEARLTVAAIGSLLMPIALFWLAWTSRESVHWIVPTLAGVPIWIRIASALAANSVLRYTTASVFPLFINDMYEELGIDWATSVFAFITLAMLPVILALYKFGDRLRQYSSFAQGTGFEEIDLIAYIKFTTVNLRSPQFAPEVFYMVYLTENGGTTEPIALDNLINDQTTLIYDIDETVSRLHSYGLEPVEGVRYREIYSDEFEVGINFDLLDTLPMGTSKYLEKIHNAEK</sequence>
<feature type="transmembrane region" description="Helical" evidence="7">
    <location>
        <begin position="675"/>
        <end position="695"/>
    </location>
</feature>
<dbReference type="PANTHER" id="PTHR43791">
    <property type="entry name" value="PERMEASE-RELATED"/>
    <property type="match status" value="1"/>
</dbReference>
<feature type="transmembrane region" description="Helical" evidence="7">
    <location>
        <begin position="835"/>
        <end position="854"/>
    </location>
</feature>
<feature type="region of interest" description="Disordered" evidence="6">
    <location>
        <begin position="486"/>
        <end position="505"/>
    </location>
</feature>
<evidence type="ECO:0000256" key="3">
    <source>
        <dbReference type="ARBA" id="ARBA00022692"/>
    </source>
</evidence>
<feature type="transmembrane region" description="Helical" evidence="7">
    <location>
        <begin position="925"/>
        <end position="944"/>
    </location>
</feature>
<evidence type="ECO:0000256" key="4">
    <source>
        <dbReference type="ARBA" id="ARBA00022989"/>
    </source>
</evidence>
<evidence type="ECO:0000256" key="1">
    <source>
        <dbReference type="ARBA" id="ARBA00004141"/>
    </source>
</evidence>
<feature type="compositionally biased region" description="Basic and acidic residues" evidence="6">
    <location>
        <begin position="1"/>
        <end position="16"/>
    </location>
</feature>
<dbReference type="EMBL" id="CP076664">
    <property type="protein sequence ID" value="QWU88938.1"/>
    <property type="molecule type" value="Genomic_DNA"/>
</dbReference>
<dbReference type="InterPro" id="IPR011701">
    <property type="entry name" value="MFS"/>
</dbReference>
<feature type="transmembrane region" description="Helical" evidence="7">
    <location>
        <begin position="153"/>
        <end position="177"/>
    </location>
</feature>
<feature type="domain" description="Major facilitator superfamily (MFS) profile" evidence="8">
    <location>
        <begin position="60"/>
        <end position="479"/>
    </location>
</feature>
<accession>A0ABX8IAQ0</accession>
<feature type="region of interest" description="Disordered" evidence="6">
    <location>
        <begin position="512"/>
        <end position="596"/>
    </location>
</feature>
<feature type="compositionally biased region" description="Basic and acidic residues" evidence="6">
    <location>
        <begin position="574"/>
        <end position="584"/>
    </location>
</feature>
<keyword evidence="3 7" id="KW-0812">Transmembrane</keyword>
<feature type="transmembrane region" description="Helical" evidence="7">
    <location>
        <begin position="999"/>
        <end position="1019"/>
    </location>
</feature>
<dbReference type="Gene3D" id="1.20.1250.20">
    <property type="entry name" value="MFS general substrate transporter like domains"/>
    <property type="match status" value="3"/>
</dbReference>
<keyword evidence="10" id="KW-1185">Reference proteome</keyword>
<evidence type="ECO:0000256" key="5">
    <source>
        <dbReference type="ARBA" id="ARBA00023136"/>
    </source>
</evidence>
<evidence type="ECO:0000256" key="6">
    <source>
        <dbReference type="SAM" id="MobiDB-lite"/>
    </source>
</evidence>
<gene>
    <name evidence="9" type="ORF">CA3LBN_003261</name>
</gene>
<feature type="transmembrane region" description="Helical" evidence="7">
    <location>
        <begin position="127"/>
        <end position="147"/>
    </location>
</feature>
<dbReference type="PROSITE" id="PS50850">
    <property type="entry name" value="MFS"/>
    <property type="match status" value="2"/>
</dbReference>
<name>A0ABX8IAQ0_9ASCO</name>
<evidence type="ECO:0000256" key="2">
    <source>
        <dbReference type="ARBA" id="ARBA00022448"/>
    </source>
</evidence>
<comment type="subcellular location">
    <subcellularLocation>
        <location evidence="1">Membrane</location>
        <topology evidence="1">Multi-pass membrane protein</topology>
    </subcellularLocation>
</comment>
<feature type="transmembrane region" description="Helical" evidence="7">
    <location>
        <begin position="449"/>
        <end position="468"/>
    </location>
</feature>
<feature type="transmembrane region" description="Helical" evidence="7">
    <location>
        <begin position="418"/>
        <end position="437"/>
    </location>
</feature>
<organism evidence="9 10">
    <name type="scientific">Candidozyma haemuli</name>
    <dbReference type="NCBI Taxonomy" id="45357"/>
    <lineage>
        <taxon>Eukaryota</taxon>
        <taxon>Fungi</taxon>
        <taxon>Dikarya</taxon>
        <taxon>Ascomycota</taxon>
        <taxon>Saccharomycotina</taxon>
        <taxon>Pichiomycetes</taxon>
        <taxon>Metschnikowiaceae</taxon>
        <taxon>Candidozyma</taxon>
    </lineage>
</organism>
<feature type="transmembrane region" description="Helical" evidence="7">
    <location>
        <begin position="874"/>
        <end position="893"/>
    </location>
</feature>
<dbReference type="InterPro" id="IPR020846">
    <property type="entry name" value="MFS_dom"/>
</dbReference>
<dbReference type="CDD" id="cd17323">
    <property type="entry name" value="MFS_Tpo1_MDR_like"/>
    <property type="match status" value="1"/>
</dbReference>
<feature type="transmembrane region" description="Helical" evidence="7">
    <location>
        <begin position="295"/>
        <end position="315"/>
    </location>
</feature>
<feature type="transmembrane region" description="Helical" evidence="7">
    <location>
        <begin position="648"/>
        <end position="668"/>
    </location>
</feature>
<keyword evidence="4 7" id="KW-1133">Transmembrane helix</keyword>
<dbReference type="SUPFAM" id="SSF103473">
    <property type="entry name" value="MFS general substrate transporter"/>
    <property type="match status" value="2"/>
</dbReference>
<dbReference type="PANTHER" id="PTHR43791:SF92">
    <property type="entry name" value="AGL026WP"/>
    <property type="match status" value="1"/>
</dbReference>
<feature type="transmembrane region" description="Helical" evidence="7">
    <location>
        <begin position="189"/>
        <end position="209"/>
    </location>
</feature>
<feature type="transmembrane region" description="Helical" evidence="7">
    <location>
        <begin position="361"/>
        <end position="379"/>
    </location>
</feature>
<feature type="region of interest" description="Disordered" evidence="6">
    <location>
        <begin position="1"/>
        <end position="28"/>
    </location>
</feature>
<evidence type="ECO:0000313" key="9">
    <source>
        <dbReference type="EMBL" id="QWU88938.1"/>
    </source>
</evidence>
<evidence type="ECO:0000256" key="7">
    <source>
        <dbReference type="SAM" id="Phobius"/>
    </source>
</evidence>
<feature type="transmembrane region" description="Helical" evidence="7">
    <location>
        <begin position="608"/>
        <end position="628"/>
    </location>
</feature>
<evidence type="ECO:0000313" key="10">
    <source>
        <dbReference type="Proteomes" id="UP000825434"/>
    </source>
</evidence>
<protein>
    <recommendedName>
        <fullName evidence="8">Major facilitator superfamily (MFS) profile domain-containing protein</fullName>
    </recommendedName>
</protein>
<dbReference type="Pfam" id="PF07690">
    <property type="entry name" value="MFS_1"/>
    <property type="match status" value="2"/>
</dbReference>
<feature type="transmembrane region" description="Helical" evidence="7">
    <location>
        <begin position="327"/>
        <end position="349"/>
    </location>
</feature>
<dbReference type="Proteomes" id="UP000825434">
    <property type="component" value="Chromosome 4"/>
</dbReference>